<evidence type="ECO:0000313" key="1">
    <source>
        <dbReference type="EMBL" id="EMS60407.1"/>
    </source>
</evidence>
<gene>
    <name evidence="1" type="ORF">TRIUR3_29278</name>
</gene>
<dbReference type="STRING" id="4572.M7ZJW3"/>
<protein>
    <submittedName>
        <fullName evidence="1">Uncharacterized protein</fullName>
    </submittedName>
</protein>
<proteinExistence type="predicted"/>
<reference evidence="1" key="1">
    <citation type="journal article" date="2013" name="Nature">
        <title>Draft genome of the wheat A-genome progenitor Triticum urartu.</title>
        <authorList>
            <person name="Ling H.Q."/>
            <person name="Zhao S."/>
            <person name="Liu D."/>
            <person name="Wang J."/>
            <person name="Sun H."/>
            <person name="Zhang C."/>
            <person name="Fan H."/>
            <person name="Li D."/>
            <person name="Dong L."/>
            <person name="Tao Y."/>
            <person name="Gao C."/>
            <person name="Wu H."/>
            <person name="Li Y."/>
            <person name="Cui Y."/>
            <person name="Guo X."/>
            <person name="Zheng S."/>
            <person name="Wang B."/>
            <person name="Yu K."/>
            <person name="Liang Q."/>
            <person name="Yang W."/>
            <person name="Lou X."/>
            <person name="Chen J."/>
            <person name="Feng M."/>
            <person name="Jian J."/>
            <person name="Zhang X."/>
            <person name="Luo G."/>
            <person name="Jiang Y."/>
            <person name="Liu J."/>
            <person name="Wang Z."/>
            <person name="Sha Y."/>
            <person name="Zhang B."/>
            <person name="Wu H."/>
            <person name="Tang D."/>
            <person name="Shen Q."/>
            <person name="Xue P."/>
            <person name="Zou S."/>
            <person name="Wang X."/>
            <person name="Liu X."/>
            <person name="Wang F."/>
            <person name="Yang Y."/>
            <person name="An X."/>
            <person name="Dong Z."/>
            <person name="Zhang K."/>
            <person name="Zhang X."/>
            <person name="Luo M.C."/>
            <person name="Dvorak J."/>
            <person name="Tong Y."/>
            <person name="Wang J."/>
            <person name="Yang H."/>
            <person name="Li Z."/>
            <person name="Wang D."/>
            <person name="Zhang A."/>
            <person name="Wang J."/>
        </authorList>
    </citation>
    <scope>NUCLEOTIDE SEQUENCE</scope>
</reference>
<sequence>MASPNFVVAYMVLPDPTFFDDVIDAVTDKYGRDPSTEVWVWPLDAEGMLVGAVQQYEFRTRTGGATV</sequence>
<name>M7ZJW3_TRIUA</name>
<dbReference type="AlphaFoldDB" id="M7ZJW3"/>
<dbReference type="EMBL" id="KD109874">
    <property type="protein sequence ID" value="EMS60407.1"/>
    <property type="molecule type" value="Genomic_DNA"/>
</dbReference>
<organism evidence="1">
    <name type="scientific">Triticum urartu</name>
    <name type="common">Red wild einkorn</name>
    <name type="synonym">Crithodium urartu</name>
    <dbReference type="NCBI Taxonomy" id="4572"/>
    <lineage>
        <taxon>Eukaryota</taxon>
        <taxon>Viridiplantae</taxon>
        <taxon>Streptophyta</taxon>
        <taxon>Embryophyta</taxon>
        <taxon>Tracheophyta</taxon>
        <taxon>Spermatophyta</taxon>
        <taxon>Magnoliopsida</taxon>
        <taxon>Liliopsida</taxon>
        <taxon>Poales</taxon>
        <taxon>Poaceae</taxon>
        <taxon>BOP clade</taxon>
        <taxon>Pooideae</taxon>
        <taxon>Triticodae</taxon>
        <taxon>Triticeae</taxon>
        <taxon>Triticinae</taxon>
        <taxon>Triticum</taxon>
    </lineage>
</organism>
<accession>M7ZJW3</accession>